<name>A0A7Z0D5R0_9MICO</name>
<protein>
    <submittedName>
        <fullName evidence="2">Enoyl-CoA hydratase/carnithine racemase</fullName>
    </submittedName>
</protein>
<dbReference type="PANTHER" id="PTHR11941">
    <property type="entry name" value="ENOYL-COA HYDRATASE-RELATED"/>
    <property type="match status" value="1"/>
</dbReference>
<dbReference type="EMBL" id="JACBZP010000001">
    <property type="protein sequence ID" value="NYI69401.1"/>
    <property type="molecule type" value="Genomic_DNA"/>
</dbReference>
<dbReference type="Gene3D" id="3.90.226.10">
    <property type="entry name" value="2-enoyl-CoA Hydratase, Chain A, domain 1"/>
    <property type="match status" value="1"/>
</dbReference>
<dbReference type="GO" id="GO:0003824">
    <property type="term" value="F:catalytic activity"/>
    <property type="evidence" value="ECO:0007669"/>
    <property type="project" value="UniProtKB-ARBA"/>
</dbReference>
<evidence type="ECO:0000313" key="2">
    <source>
        <dbReference type="EMBL" id="NYI69401.1"/>
    </source>
</evidence>
<reference evidence="2 3" key="1">
    <citation type="submission" date="2020-07" db="EMBL/GenBank/DDBJ databases">
        <title>Sequencing the genomes of 1000 actinobacteria strains.</title>
        <authorList>
            <person name="Klenk H.-P."/>
        </authorList>
    </citation>
    <scope>NUCLEOTIDE SEQUENCE [LARGE SCALE GENOMIC DNA]</scope>
    <source>
        <strain evidence="2 3">DSM 26341</strain>
    </source>
</reference>
<dbReference type="RefSeq" id="WP_179429634.1">
    <property type="nucleotide sequence ID" value="NZ_JACBZP010000001.1"/>
</dbReference>
<keyword evidence="3" id="KW-1185">Reference proteome</keyword>
<gene>
    <name evidence="2" type="ORF">BJY26_003707</name>
</gene>
<comment type="caution">
    <text evidence="2">The sequence shown here is derived from an EMBL/GenBank/DDBJ whole genome shotgun (WGS) entry which is preliminary data.</text>
</comment>
<dbReference type="AlphaFoldDB" id="A0A7Z0D5R0"/>
<feature type="region of interest" description="Disordered" evidence="1">
    <location>
        <begin position="227"/>
        <end position="248"/>
    </location>
</feature>
<dbReference type="SUPFAM" id="SSF52096">
    <property type="entry name" value="ClpP/crotonase"/>
    <property type="match status" value="1"/>
</dbReference>
<dbReference type="PANTHER" id="PTHR11941:SF127">
    <property type="entry name" value="ENOYL-COA HYDRATASE ECHA18 (ENOYL HYDRASE) (UNSATURATED ACYL-COA HYDRATASE) (CROTONASE)-RELATED"/>
    <property type="match status" value="1"/>
</dbReference>
<dbReference type="GO" id="GO:0006635">
    <property type="term" value="P:fatty acid beta-oxidation"/>
    <property type="evidence" value="ECO:0007669"/>
    <property type="project" value="TreeGrafter"/>
</dbReference>
<dbReference type="Pfam" id="PF00378">
    <property type="entry name" value="ECH_1"/>
    <property type="match status" value="1"/>
</dbReference>
<evidence type="ECO:0000256" key="1">
    <source>
        <dbReference type="SAM" id="MobiDB-lite"/>
    </source>
</evidence>
<accession>A0A7Z0D5R0</accession>
<dbReference type="Proteomes" id="UP000539111">
    <property type="component" value="Unassembled WGS sequence"/>
</dbReference>
<dbReference type="InterPro" id="IPR001753">
    <property type="entry name" value="Enoyl-CoA_hydra/iso"/>
</dbReference>
<evidence type="ECO:0000313" key="3">
    <source>
        <dbReference type="Proteomes" id="UP000539111"/>
    </source>
</evidence>
<organism evidence="2 3">
    <name type="scientific">Spelaeicoccus albus</name>
    <dbReference type="NCBI Taxonomy" id="1280376"/>
    <lineage>
        <taxon>Bacteria</taxon>
        <taxon>Bacillati</taxon>
        <taxon>Actinomycetota</taxon>
        <taxon>Actinomycetes</taxon>
        <taxon>Micrococcales</taxon>
        <taxon>Brevibacteriaceae</taxon>
        <taxon>Spelaeicoccus</taxon>
    </lineage>
</organism>
<proteinExistence type="predicted"/>
<dbReference type="InterPro" id="IPR029045">
    <property type="entry name" value="ClpP/crotonase-like_dom_sf"/>
</dbReference>
<sequence>MEGFIVTRRERVATLTIDRPEKRNALTTAMWEGLPAVLAEIAEDPLTDVLIVTGSGGHFSAGSDIHDLPGDLEKFWFINTAAEDAVARFPKPTIAAVRGACIGGGTEIAAACDIRIADDSAKFGITASRLGVLYPKGPIDRLAGLIGPGAAKYLLFTGAHVDAPAAARMGLIDEVAEDAALRAAELAGDLVARSQLSIRFIKHVMLGADPAATRDLKDAARDELDEGRRAFAEKRRPRFPSGSNEWPT</sequence>
<dbReference type="CDD" id="cd06558">
    <property type="entry name" value="crotonase-like"/>
    <property type="match status" value="1"/>
</dbReference>